<dbReference type="GO" id="GO:0006364">
    <property type="term" value="P:rRNA processing"/>
    <property type="evidence" value="ECO:0007669"/>
    <property type="project" value="TreeGrafter"/>
</dbReference>
<feature type="compositionally biased region" description="Acidic residues" evidence="2">
    <location>
        <begin position="44"/>
        <end position="53"/>
    </location>
</feature>
<keyword evidence="4" id="KW-1185">Reference proteome</keyword>
<dbReference type="OrthoDB" id="2192561at2759"/>
<protein>
    <submittedName>
        <fullName evidence="3">Bystin-domain-containing protein</fullName>
    </submittedName>
</protein>
<feature type="compositionally biased region" description="Acidic residues" evidence="2">
    <location>
        <begin position="73"/>
        <end position="82"/>
    </location>
</feature>
<dbReference type="InterPro" id="IPR007955">
    <property type="entry name" value="Bystin"/>
</dbReference>
<dbReference type="PANTHER" id="PTHR12821:SF0">
    <property type="entry name" value="BYSTIN"/>
    <property type="match status" value="1"/>
</dbReference>
<dbReference type="GO" id="GO:0005730">
    <property type="term" value="C:nucleolus"/>
    <property type="evidence" value="ECO:0007669"/>
    <property type="project" value="TreeGrafter"/>
</dbReference>
<dbReference type="PANTHER" id="PTHR12821">
    <property type="entry name" value="BYSTIN"/>
    <property type="match status" value="1"/>
</dbReference>
<dbReference type="GO" id="GO:0030515">
    <property type="term" value="F:snoRNA binding"/>
    <property type="evidence" value="ECO:0007669"/>
    <property type="project" value="TreeGrafter"/>
</dbReference>
<dbReference type="STRING" id="1314776.A0A166FY22"/>
<evidence type="ECO:0000256" key="2">
    <source>
        <dbReference type="SAM" id="MobiDB-lite"/>
    </source>
</evidence>
<name>A0A166FY22_9AGAM</name>
<evidence type="ECO:0000313" key="3">
    <source>
        <dbReference type="EMBL" id="KZT41113.1"/>
    </source>
</evidence>
<dbReference type="Pfam" id="PF05291">
    <property type="entry name" value="Bystin"/>
    <property type="match status" value="1"/>
</dbReference>
<dbReference type="AlphaFoldDB" id="A0A166FY22"/>
<dbReference type="EMBL" id="KV428024">
    <property type="protein sequence ID" value="KZT41113.1"/>
    <property type="molecule type" value="Genomic_DNA"/>
</dbReference>
<dbReference type="Proteomes" id="UP000076798">
    <property type="component" value="Unassembled WGS sequence"/>
</dbReference>
<dbReference type="GO" id="GO:0030688">
    <property type="term" value="C:preribosome, small subunit precursor"/>
    <property type="evidence" value="ECO:0007669"/>
    <property type="project" value="TreeGrafter"/>
</dbReference>
<feature type="compositionally biased region" description="Acidic residues" evidence="2">
    <location>
        <begin position="97"/>
        <end position="119"/>
    </location>
</feature>
<organism evidence="3 4">
    <name type="scientific">Sistotremastrum suecicum HHB10207 ss-3</name>
    <dbReference type="NCBI Taxonomy" id="1314776"/>
    <lineage>
        <taxon>Eukaryota</taxon>
        <taxon>Fungi</taxon>
        <taxon>Dikarya</taxon>
        <taxon>Basidiomycota</taxon>
        <taxon>Agaricomycotina</taxon>
        <taxon>Agaricomycetes</taxon>
        <taxon>Sistotremastrales</taxon>
        <taxon>Sistotremastraceae</taxon>
        <taxon>Sistotremastrum</taxon>
    </lineage>
</organism>
<reference evidence="3 4" key="1">
    <citation type="journal article" date="2016" name="Mol. Biol. Evol.">
        <title>Comparative Genomics of Early-Diverging Mushroom-Forming Fungi Provides Insights into the Origins of Lignocellulose Decay Capabilities.</title>
        <authorList>
            <person name="Nagy L.G."/>
            <person name="Riley R."/>
            <person name="Tritt A."/>
            <person name="Adam C."/>
            <person name="Daum C."/>
            <person name="Floudas D."/>
            <person name="Sun H."/>
            <person name="Yadav J.S."/>
            <person name="Pangilinan J."/>
            <person name="Larsson K.H."/>
            <person name="Matsuura K."/>
            <person name="Barry K."/>
            <person name="Labutti K."/>
            <person name="Kuo R."/>
            <person name="Ohm R.A."/>
            <person name="Bhattacharya S.S."/>
            <person name="Shirouzu T."/>
            <person name="Yoshinaga Y."/>
            <person name="Martin F.M."/>
            <person name="Grigoriev I.V."/>
            <person name="Hibbett D.S."/>
        </authorList>
    </citation>
    <scope>NUCLEOTIDE SEQUENCE [LARGE SCALE GENOMIC DNA]</scope>
    <source>
        <strain evidence="3 4">HHB10207 ss-3</strain>
    </source>
</reference>
<feature type="compositionally biased region" description="Basic residues" evidence="2">
    <location>
        <begin position="1"/>
        <end position="11"/>
    </location>
</feature>
<accession>A0A166FY22</accession>
<feature type="compositionally biased region" description="Basic residues" evidence="2">
    <location>
        <begin position="28"/>
        <end position="40"/>
    </location>
</feature>
<dbReference type="GO" id="GO:0005737">
    <property type="term" value="C:cytoplasm"/>
    <property type="evidence" value="ECO:0007669"/>
    <property type="project" value="TreeGrafter"/>
</dbReference>
<sequence>MPRALKSKTKARSAPLPIQLHEDEVHAKYGKVSRPGKRRKSGQDSEESEEETLDPNVSQKILALAKSQQAELEGSEEDEEEVAEAKANLLKPRPVQNEEDDSDDSDEWVEDDGDGPIDGEDYMENIHTEDLRTLDALLPANVGERRTLADIIFSKLDGNLDNAKGKQTIHIPAAAPDAKEGLDPRVVEAYTKIGVYMRKYKSGPFPKLFKILPSHPQWARLLSLTQPENWSPQATSKATRIFISNLKPEQSRVFLEGVLLDNVREDIRENGKLNVHYYEALKRSVFKPAAFFKGIIFPMVEGGCTLKEAAIIGSIITKMRIPMLHCAAALHQIASMDYSGPNSLFIRLLLDKKYALPFKVLDALFDHFVRLSNTYHGSRAKGEATKLPVLWHQSLLVYSQRYASDLTQDQKNALLDVIRVSQHPQISPEIRRELTQSVARGEPRPADGDVEMS</sequence>
<proteinExistence type="inferred from homology"/>
<comment type="similarity">
    <text evidence="1">Belongs to the bystin family.</text>
</comment>
<evidence type="ECO:0000313" key="4">
    <source>
        <dbReference type="Proteomes" id="UP000076798"/>
    </source>
</evidence>
<feature type="region of interest" description="Disordered" evidence="2">
    <location>
        <begin position="1"/>
        <end position="119"/>
    </location>
</feature>
<gene>
    <name evidence="3" type="ORF">SISSUDRAFT_982372</name>
</gene>
<evidence type="ECO:0000256" key="1">
    <source>
        <dbReference type="ARBA" id="ARBA00007114"/>
    </source>
</evidence>
<feature type="region of interest" description="Disordered" evidence="2">
    <location>
        <begin position="431"/>
        <end position="453"/>
    </location>
</feature>